<dbReference type="InterPro" id="IPR012340">
    <property type="entry name" value="NA-bd_OB-fold"/>
</dbReference>
<name>A0A520MVE3_9GAMM</name>
<reference evidence="2 3" key="1">
    <citation type="submission" date="2019-02" db="EMBL/GenBank/DDBJ databases">
        <title>Prokaryotic population dynamics and viral predation in marine succession experiment using metagenomics: the confinement effect.</title>
        <authorList>
            <person name="Haro-Moreno J.M."/>
            <person name="Rodriguez-Valera F."/>
            <person name="Lopez-Perez M."/>
        </authorList>
    </citation>
    <scope>NUCLEOTIDE SEQUENCE [LARGE SCALE GENOMIC DNA]</scope>
    <source>
        <strain evidence="2">MED-G165</strain>
    </source>
</reference>
<evidence type="ECO:0000313" key="2">
    <source>
        <dbReference type="EMBL" id="RZO25180.1"/>
    </source>
</evidence>
<dbReference type="PANTHER" id="PTHR32120:SF11">
    <property type="entry name" value="SMALL RIBOSOMAL SUBUNIT BIOGENESIS GTPASE RSGA 1, MITOCHONDRIAL-RELATED"/>
    <property type="match status" value="1"/>
</dbReference>
<dbReference type="Gene3D" id="2.40.50.140">
    <property type="entry name" value="Nucleic acid-binding proteins"/>
    <property type="match status" value="1"/>
</dbReference>
<dbReference type="AlphaFoldDB" id="A0A520MVE3"/>
<dbReference type="InterPro" id="IPR010914">
    <property type="entry name" value="RsgA_GTPase_dom"/>
</dbReference>
<dbReference type="GO" id="GO:0005525">
    <property type="term" value="F:GTP binding"/>
    <property type="evidence" value="ECO:0007669"/>
    <property type="project" value="InterPro"/>
</dbReference>
<proteinExistence type="predicted"/>
<accession>A0A520MVE3</accession>
<dbReference type="Proteomes" id="UP000316449">
    <property type="component" value="Unassembled WGS sequence"/>
</dbReference>
<evidence type="ECO:0000259" key="1">
    <source>
        <dbReference type="Pfam" id="PF03193"/>
    </source>
</evidence>
<dbReference type="Gene3D" id="3.40.50.300">
    <property type="entry name" value="P-loop containing nucleotide triphosphate hydrolases"/>
    <property type="match status" value="1"/>
</dbReference>
<feature type="domain" description="EngC GTPase" evidence="1">
    <location>
        <begin position="61"/>
        <end position="128"/>
    </location>
</feature>
<comment type="caution">
    <text evidence="2">The sequence shown here is derived from an EMBL/GenBank/DDBJ whole genome shotgun (WGS) entry which is preliminary data.</text>
</comment>
<dbReference type="InterPro" id="IPR004881">
    <property type="entry name" value="Ribosome_biogen_GTPase_RsgA"/>
</dbReference>
<dbReference type="EMBL" id="SHBK01000001">
    <property type="protein sequence ID" value="RZO25180.1"/>
    <property type="molecule type" value="Genomic_DNA"/>
</dbReference>
<organism evidence="2 3">
    <name type="scientific">SAR86 cluster bacterium</name>
    <dbReference type="NCBI Taxonomy" id="2030880"/>
    <lineage>
        <taxon>Bacteria</taxon>
        <taxon>Pseudomonadati</taxon>
        <taxon>Pseudomonadota</taxon>
        <taxon>Gammaproteobacteria</taxon>
        <taxon>SAR86 cluster</taxon>
    </lineage>
</organism>
<protein>
    <submittedName>
        <fullName evidence="2">GTPase RsgA</fullName>
    </submittedName>
</protein>
<dbReference type="InterPro" id="IPR027417">
    <property type="entry name" value="P-loop_NTPase"/>
</dbReference>
<dbReference type="GO" id="GO:0003924">
    <property type="term" value="F:GTPase activity"/>
    <property type="evidence" value="ECO:0007669"/>
    <property type="project" value="InterPro"/>
</dbReference>
<dbReference type="PANTHER" id="PTHR32120">
    <property type="entry name" value="SMALL RIBOSOMAL SUBUNIT BIOGENESIS GTPASE RSGA"/>
    <property type="match status" value="1"/>
</dbReference>
<dbReference type="SUPFAM" id="SSF50249">
    <property type="entry name" value="Nucleic acid-binding proteins"/>
    <property type="match status" value="1"/>
</dbReference>
<gene>
    <name evidence="2" type="primary">rsgA</name>
    <name evidence="2" type="ORF">EVA98_00200</name>
</gene>
<feature type="non-terminal residue" evidence="2">
    <location>
        <position position="131"/>
    </location>
</feature>
<sequence>MLKVQTGQIVEFYSNSCCVVSEGKELRCKIQGRINLVVGDLVQLELSSMDGNSEGLVTKRLDRVTVLYKSKEKIKKPIAANISHIGILVTKNPKTNLEFIDKWITISKIASIEPFIIFNKIDLLQNSSFLE</sequence>
<evidence type="ECO:0000313" key="3">
    <source>
        <dbReference type="Proteomes" id="UP000316449"/>
    </source>
</evidence>
<dbReference type="Pfam" id="PF03193">
    <property type="entry name" value="RsgA_GTPase"/>
    <property type="match status" value="1"/>
</dbReference>